<sequence>MQAMCSFIGVLDNGAASLSQEALQTLHAAQHVIAGSRLLEIMADDISHAQHYDLTGRLKQVPGWIEAALAKNQDVAVLATGDPLCHGIAGFLAGKLDKSRLRILPNLSTIQLAFAELKLPWHTARIVSVHSKDAGEWQRGATPEHNLYELAQRCRQHDLLAILTSPDNTPARIARMLQIEGMADRFQVAIAALLTQPEQQVSGWLSCAEAAKSDYPDPNVVILKRTTPQPFPVLFGLPDDSFSQRKPEKGLITKREVRAVSLARMQLTRRSIVWDIGAGSGSVGLEAARLCSEGHVFAIEKNTDDIANVEQNQAAWGISNYSFMHGKAPQFLDTWPDPDAVFIGGSGGELVELIALCLGRLRPAGWLVMNFVTLENLSTAVETLKQLGADWDVCQIQASRSSPILAMHRMQAENPVWIVSATHSLQPISSGHDEH</sequence>
<dbReference type="RefSeq" id="WP_255187881.1">
    <property type="nucleotide sequence ID" value="NZ_CP113517.1"/>
</dbReference>
<accession>A0ABY7GR26</accession>
<keyword evidence="4" id="KW-0808">Transferase</keyword>
<evidence type="ECO:0000313" key="8">
    <source>
        <dbReference type="Proteomes" id="UP001162780"/>
    </source>
</evidence>
<reference evidence="7" key="1">
    <citation type="submission" date="2022-11" db="EMBL/GenBank/DDBJ databases">
        <title>Methylomonas rapida sp. nov., Carotenoid-Producing Obligate Methanotrophs with High Growth Characteristics and Biotechnological Potential.</title>
        <authorList>
            <person name="Tikhonova E.N."/>
            <person name="Suleimanov R.Z."/>
            <person name="Miroshnikov K."/>
            <person name="Oshkin I.Y."/>
            <person name="Belova S.E."/>
            <person name="Danilova O.V."/>
            <person name="Ashikhmin A."/>
            <person name="Konopkin A."/>
            <person name="But S.Y."/>
            <person name="Khmelenina V.N."/>
            <person name="Kuznetsov N."/>
            <person name="Pimenov N.V."/>
            <person name="Dedysh S.N."/>
        </authorList>
    </citation>
    <scope>NUCLEOTIDE SEQUENCE</scope>
    <source>
        <strain evidence="7">MP1</strain>
    </source>
</reference>
<dbReference type="Proteomes" id="UP001162780">
    <property type="component" value="Chromosome"/>
</dbReference>
<dbReference type="InterPro" id="IPR050714">
    <property type="entry name" value="Cobalamin_biosynth_MTase"/>
</dbReference>
<keyword evidence="2" id="KW-0169">Cobalamin biosynthesis</keyword>
<proteinExistence type="predicted"/>
<gene>
    <name evidence="7" type="primary">cbiE</name>
    <name evidence="7" type="ORF">NM686_010810</name>
</gene>
<evidence type="ECO:0000256" key="4">
    <source>
        <dbReference type="ARBA" id="ARBA00022679"/>
    </source>
</evidence>
<keyword evidence="5" id="KW-0949">S-adenosyl-L-methionine</keyword>
<dbReference type="CDD" id="cd11644">
    <property type="entry name" value="Precorrin-6Y-MT"/>
    <property type="match status" value="1"/>
</dbReference>
<keyword evidence="3" id="KW-0489">Methyltransferase</keyword>
<organism evidence="7 8">
    <name type="scientific">Methylomonas rapida</name>
    <dbReference type="NCBI Taxonomy" id="2963939"/>
    <lineage>
        <taxon>Bacteria</taxon>
        <taxon>Pseudomonadati</taxon>
        <taxon>Pseudomonadota</taxon>
        <taxon>Gammaproteobacteria</taxon>
        <taxon>Methylococcales</taxon>
        <taxon>Methylococcaceae</taxon>
        <taxon>Methylomonas</taxon>
    </lineage>
</organism>
<dbReference type="InterPro" id="IPR014777">
    <property type="entry name" value="4pyrrole_Mease_sub1"/>
</dbReference>
<keyword evidence="8" id="KW-1185">Reference proteome</keyword>
<dbReference type="Pfam" id="PF00590">
    <property type="entry name" value="TP_methylase"/>
    <property type="match status" value="1"/>
</dbReference>
<dbReference type="InterPro" id="IPR035996">
    <property type="entry name" value="4pyrrol_Methylase_sf"/>
</dbReference>
<evidence type="ECO:0000256" key="1">
    <source>
        <dbReference type="ARBA" id="ARBA00004953"/>
    </source>
</evidence>
<name>A0ABY7GR26_9GAMM</name>
<dbReference type="PIRSF" id="PIRSF036428">
    <property type="entry name" value="CobL"/>
    <property type="match status" value="1"/>
</dbReference>
<evidence type="ECO:0000256" key="3">
    <source>
        <dbReference type="ARBA" id="ARBA00022603"/>
    </source>
</evidence>
<dbReference type="InterPro" id="IPR029063">
    <property type="entry name" value="SAM-dependent_MTases_sf"/>
</dbReference>
<dbReference type="InterPro" id="IPR012818">
    <property type="entry name" value="CbiE"/>
</dbReference>
<dbReference type="Gene3D" id="3.40.50.150">
    <property type="entry name" value="Vaccinia Virus protein VP39"/>
    <property type="match status" value="1"/>
</dbReference>
<evidence type="ECO:0000256" key="2">
    <source>
        <dbReference type="ARBA" id="ARBA00022573"/>
    </source>
</evidence>
<dbReference type="PANTHER" id="PTHR43182:SF1">
    <property type="entry name" value="COBALT-PRECORRIN-7 C(5)-METHYLTRANSFERASE"/>
    <property type="match status" value="1"/>
</dbReference>
<dbReference type="InterPro" id="IPR014008">
    <property type="entry name" value="Cbl_synth_MTase_CbiT"/>
</dbReference>
<protein>
    <submittedName>
        <fullName evidence="7">Precorrin-6y C5,15-methyltransferase (Decarboxylating) subunit CbiE</fullName>
    </submittedName>
</protein>
<dbReference type="Gene3D" id="3.40.1010.10">
    <property type="entry name" value="Cobalt-precorrin-4 Transmethylase, Domain 1"/>
    <property type="match status" value="1"/>
</dbReference>
<feature type="domain" description="Tetrapyrrole methylase" evidence="6">
    <location>
        <begin position="6"/>
        <end position="201"/>
    </location>
</feature>
<dbReference type="NCBIfam" id="TIGR02467">
    <property type="entry name" value="CbiE"/>
    <property type="match status" value="1"/>
</dbReference>
<dbReference type="EMBL" id="CP113517">
    <property type="protein sequence ID" value="WAR46972.1"/>
    <property type="molecule type" value="Genomic_DNA"/>
</dbReference>
<dbReference type="SUPFAM" id="SSF53790">
    <property type="entry name" value="Tetrapyrrole methylase"/>
    <property type="match status" value="1"/>
</dbReference>
<dbReference type="SUPFAM" id="SSF53335">
    <property type="entry name" value="S-adenosyl-L-methionine-dependent methyltransferases"/>
    <property type="match status" value="1"/>
</dbReference>
<dbReference type="NCBIfam" id="TIGR02469">
    <property type="entry name" value="CbiT"/>
    <property type="match status" value="1"/>
</dbReference>
<dbReference type="PANTHER" id="PTHR43182">
    <property type="entry name" value="COBALT-PRECORRIN-6B C(15)-METHYLTRANSFERASE (DECARBOXYLATING)"/>
    <property type="match status" value="1"/>
</dbReference>
<evidence type="ECO:0000313" key="7">
    <source>
        <dbReference type="EMBL" id="WAR46972.1"/>
    </source>
</evidence>
<dbReference type="InterPro" id="IPR000878">
    <property type="entry name" value="4pyrrol_Mease"/>
</dbReference>
<evidence type="ECO:0000256" key="5">
    <source>
        <dbReference type="ARBA" id="ARBA00022691"/>
    </source>
</evidence>
<dbReference type="CDD" id="cd02440">
    <property type="entry name" value="AdoMet_MTases"/>
    <property type="match status" value="1"/>
</dbReference>
<dbReference type="InterPro" id="IPR006365">
    <property type="entry name" value="Cbl_synth_CobL"/>
</dbReference>
<evidence type="ECO:0000259" key="6">
    <source>
        <dbReference type="Pfam" id="PF00590"/>
    </source>
</evidence>
<comment type="pathway">
    <text evidence="1">Cofactor biosynthesis; adenosylcobalamin biosynthesis.</text>
</comment>